<dbReference type="GO" id="GO:0005576">
    <property type="term" value="C:extracellular region"/>
    <property type="evidence" value="ECO:0007669"/>
    <property type="project" value="UniProtKB-SubCell"/>
</dbReference>
<evidence type="ECO:0000256" key="1">
    <source>
        <dbReference type="ARBA" id="ARBA00004613"/>
    </source>
</evidence>
<dbReference type="PANTHER" id="PTHR21700">
    <property type="entry name" value="TRANSTHYRETIN-LIKE FAMILY PROTEIN-RELATED"/>
    <property type="match status" value="1"/>
</dbReference>
<organism evidence="6 7">
    <name type="scientific">Acrobeloides nanus</name>
    <dbReference type="NCBI Taxonomy" id="290746"/>
    <lineage>
        <taxon>Eukaryota</taxon>
        <taxon>Metazoa</taxon>
        <taxon>Ecdysozoa</taxon>
        <taxon>Nematoda</taxon>
        <taxon>Chromadorea</taxon>
        <taxon>Rhabditida</taxon>
        <taxon>Tylenchina</taxon>
        <taxon>Cephalobomorpha</taxon>
        <taxon>Cephaloboidea</taxon>
        <taxon>Cephalobidae</taxon>
        <taxon>Acrobeloides</taxon>
    </lineage>
</organism>
<evidence type="ECO:0000256" key="4">
    <source>
        <dbReference type="ARBA" id="ARBA00022729"/>
    </source>
</evidence>
<dbReference type="PANTHER" id="PTHR21700:SF30">
    <property type="entry name" value="TRANSTHYRETIN-LIKE FAMILY PROTEIN"/>
    <property type="match status" value="1"/>
</dbReference>
<dbReference type="Pfam" id="PF01060">
    <property type="entry name" value="TTR-52"/>
    <property type="match status" value="1"/>
</dbReference>
<accession>A0A914C1C9</accession>
<evidence type="ECO:0000256" key="2">
    <source>
        <dbReference type="ARBA" id="ARBA00010112"/>
    </source>
</evidence>
<keyword evidence="6" id="KW-1185">Reference proteome</keyword>
<evidence type="ECO:0000313" key="6">
    <source>
        <dbReference type="Proteomes" id="UP000887540"/>
    </source>
</evidence>
<evidence type="ECO:0000313" key="7">
    <source>
        <dbReference type="WBParaSite" id="ACRNAN_Path_1449.g5686.t1"/>
    </source>
</evidence>
<proteinExistence type="inferred from homology"/>
<dbReference type="AlphaFoldDB" id="A0A914C1C9"/>
<sequence length="139" mass="16178">MNFSFSTLVFVSIIAFCYAKTYKVAVEGEVVCAGKPVRDAEVTIWERDTLRRDDKGQTKKTDRRGEFELQLEESALLGSIEPYLIIKHNCNTKRENCIRESTFNFPKEFIFKKDERGRPWVKKFELTPEAKDGDKKVCK</sequence>
<dbReference type="WBParaSite" id="ACRNAN_Path_1449.g5686.t1">
    <property type="protein sequence ID" value="ACRNAN_Path_1449.g5686.t1"/>
    <property type="gene ID" value="ACRNAN_Path_1449.g5686"/>
</dbReference>
<feature type="chain" id="PRO_5037317918" evidence="5">
    <location>
        <begin position="20"/>
        <end position="139"/>
    </location>
</feature>
<reference evidence="7" key="1">
    <citation type="submission" date="2022-11" db="UniProtKB">
        <authorList>
            <consortium name="WormBaseParasite"/>
        </authorList>
    </citation>
    <scope>IDENTIFICATION</scope>
</reference>
<name>A0A914C1C9_9BILA</name>
<dbReference type="GO" id="GO:0009986">
    <property type="term" value="C:cell surface"/>
    <property type="evidence" value="ECO:0007669"/>
    <property type="project" value="InterPro"/>
</dbReference>
<keyword evidence="4 5" id="KW-0732">Signal</keyword>
<dbReference type="Proteomes" id="UP000887540">
    <property type="component" value="Unplaced"/>
</dbReference>
<dbReference type="InterPro" id="IPR001534">
    <property type="entry name" value="Transthyretin-like"/>
</dbReference>
<evidence type="ECO:0000256" key="5">
    <source>
        <dbReference type="SAM" id="SignalP"/>
    </source>
</evidence>
<dbReference type="Gene3D" id="2.60.40.3330">
    <property type="match status" value="1"/>
</dbReference>
<protein>
    <submittedName>
        <fullName evidence="7">Uncharacterized protein</fullName>
    </submittedName>
</protein>
<evidence type="ECO:0000256" key="3">
    <source>
        <dbReference type="ARBA" id="ARBA00022525"/>
    </source>
</evidence>
<keyword evidence="3" id="KW-0964">Secreted</keyword>
<feature type="signal peptide" evidence="5">
    <location>
        <begin position="1"/>
        <end position="19"/>
    </location>
</feature>
<comment type="similarity">
    <text evidence="2">Belongs to the nematode transthyretin-like family.</text>
</comment>
<dbReference type="InterPro" id="IPR038479">
    <property type="entry name" value="Transthyretin-like_sf"/>
</dbReference>
<comment type="subcellular location">
    <subcellularLocation>
        <location evidence="1">Secreted</location>
    </subcellularLocation>
</comment>